<keyword evidence="2" id="KW-0472">Membrane</keyword>
<dbReference type="Pfam" id="PF20246">
    <property type="entry name" value="DUF6601"/>
    <property type="match status" value="1"/>
</dbReference>
<evidence type="ECO:0000313" key="3">
    <source>
        <dbReference type="EMBL" id="KAF1850703.1"/>
    </source>
</evidence>
<dbReference type="InterPro" id="IPR046536">
    <property type="entry name" value="DUF6601"/>
</dbReference>
<dbReference type="GeneID" id="63844700"/>
<dbReference type="PANTHER" id="PTHR34414:SF1">
    <property type="entry name" value="SUBTILISIN-LIKE SERINE PROTEASE"/>
    <property type="match status" value="1"/>
</dbReference>
<accession>A0A9P4LDD0</accession>
<dbReference type="Proteomes" id="UP000800039">
    <property type="component" value="Unassembled WGS sequence"/>
</dbReference>
<gene>
    <name evidence="3" type="ORF">K460DRAFT_259069</name>
</gene>
<evidence type="ECO:0000256" key="1">
    <source>
        <dbReference type="SAM" id="MobiDB-lite"/>
    </source>
</evidence>
<dbReference type="EMBL" id="ML976614">
    <property type="protein sequence ID" value="KAF1850703.1"/>
    <property type="molecule type" value="Genomic_DNA"/>
</dbReference>
<keyword evidence="2" id="KW-0812">Transmembrane</keyword>
<organism evidence="3 4">
    <name type="scientific">Cucurbitaria berberidis CBS 394.84</name>
    <dbReference type="NCBI Taxonomy" id="1168544"/>
    <lineage>
        <taxon>Eukaryota</taxon>
        <taxon>Fungi</taxon>
        <taxon>Dikarya</taxon>
        <taxon>Ascomycota</taxon>
        <taxon>Pezizomycotina</taxon>
        <taxon>Dothideomycetes</taxon>
        <taxon>Pleosporomycetidae</taxon>
        <taxon>Pleosporales</taxon>
        <taxon>Pleosporineae</taxon>
        <taxon>Cucurbitariaceae</taxon>
        <taxon>Cucurbitaria</taxon>
    </lineage>
</organism>
<dbReference type="OrthoDB" id="5086500at2759"/>
<name>A0A9P4LDD0_9PLEO</name>
<sequence>PPFQERDQLCKGLHYTQEPDKASRLRSHSPSQTLPDAPRVHLECPSQVFSYCLEDLDTPSLNKLGEKLWWTGPSPVIVSLTQQLALERRLQVIEDPSVHLLWTGTDSVIYVKPLPAYLTSFAFWRYLLDPANSDINSEERDRLQATSLGFLKTYASLIQRRSDFNLARRHDLLASFGNTSFEAFITFISQFDSVPDSAISSRWRYGLLQLDALNFHSAIHLRRWHFNRFESRYGTYFQRFFPVFLFIFALLSVMLSAMQV</sequence>
<feature type="non-terminal residue" evidence="3">
    <location>
        <position position="260"/>
    </location>
</feature>
<dbReference type="PANTHER" id="PTHR34414">
    <property type="entry name" value="HET DOMAIN-CONTAINING PROTEIN-RELATED"/>
    <property type="match status" value="1"/>
</dbReference>
<comment type="caution">
    <text evidence="3">The sequence shown here is derived from an EMBL/GenBank/DDBJ whole genome shotgun (WGS) entry which is preliminary data.</text>
</comment>
<dbReference type="AlphaFoldDB" id="A0A9P4LDD0"/>
<reference evidence="3" key="1">
    <citation type="submission" date="2020-01" db="EMBL/GenBank/DDBJ databases">
        <authorList>
            <consortium name="DOE Joint Genome Institute"/>
            <person name="Haridas S."/>
            <person name="Albert R."/>
            <person name="Binder M."/>
            <person name="Bloem J."/>
            <person name="Labutti K."/>
            <person name="Salamov A."/>
            <person name="Andreopoulos B."/>
            <person name="Baker S.E."/>
            <person name="Barry K."/>
            <person name="Bills G."/>
            <person name="Bluhm B.H."/>
            <person name="Cannon C."/>
            <person name="Castanera R."/>
            <person name="Culley D.E."/>
            <person name="Daum C."/>
            <person name="Ezra D."/>
            <person name="Gonzalez J.B."/>
            <person name="Henrissat B."/>
            <person name="Kuo A."/>
            <person name="Liang C."/>
            <person name="Lipzen A."/>
            <person name="Lutzoni F."/>
            <person name="Magnuson J."/>
            <person name="Mondo S."/>
            <person name="Nolan M."/>
            <person name="Ohm R."/>
            <person name="Pangilinan J."/>
            <person name="Park H.-J."/>
            <person name="Ramirez L."/>
            <person name="Alfaro M."/>
            <person name="Sun H."/>
            <person name="Tritt A."/>
            <person name="Yoshinaga Y."/>
            <person name="Zwiers L.-H."/>
            <person name="Turgeon B.G."/>
            <person name="Goodwin S.B."/>
            <person name="Spatafora J.W."/>
            <person name="Crous P.W."/>
            <person name="Grigoriev I.V."/>
        </authorList>
    </citation>
    <scope>NUCLEOTIDE SEQUENCE</scope>
    <source>
        <strain evidence="3">CBS 394.84</strain>
    </source>
</reference>
<protein>
    <submittedName>
        <fullName evidence="3">Uncharacterized protein</fullName>
    </submittedName>
</protein>
<evidence type="ECO:0000256" key="2">
    <source>
        <dbReference type="SAM" id="Phobius"/>
    </source>
</evidence>
<feature type="transmembrane region" description="Helical" evidence="2">
    <location>
        <begin position="240"/>
        <end position="258"/>
    </location>
</feature>
<feature type="non-terminal residue" evidence="3">
    <location>
        <position position="1"/>
    </location>
</feature>
<feature type="region of interest" description="Disordered" evidence="1">
    <location>
        <begin position="18"/>
        <end position="38"/>
    </location>
</feature>
<keyword evidence="4" id="KW-1185">Reference proteome</keyword>
<evidence type="ECO:0000313" key="4">
    <source>
        <dbReference type="Proteomes" id="UP000800039"/>
    </source>
</evidence>
<dbReference type="RefSeq" id="XP_040793266.1">
    <property type="nucleotide sequence ID" value="XM_040927447.1"/>
</dbReference>
<proteinExistence type="predicted"/>
<keyword evidence="2" id="KW-1133">Transmembrane helix</keyword>